<keyword evidence="1" id="KW-0472">Membrane</keyword>
<evidence type="ECO:0000313" key="2">
    <source>
        <dbReference type="EMBL" id="TCN58739.1"/>
    </source>
</evidence>
<dbReference type="EMBL" id="SLWA01000003">
    <property type="protein sequence ID" value="TCN58739.1"/>
    <property type="molecule type" value="Genomic_DNA"/>
</dbReference>
<feature type="transmembrane region" description="Helical" evidence="1">
    <location>
        <begin position="87"/>
        <end position="107"/>
    </location>
</feature>
<comment type="caution">
    <text evidence="2">The sequence shown here is derived from an EMBL/GenBank/DDBJ whole genome shotgun (WGS) entry which is preliminary data.</text>
</comment>
<dbReference type="Proteomes" id="UP000295270">
    <property type="component" value="Unassembled WGS sequence"/>
</dbReference>
<sequence>MIYVYEIILLITLLKSIVLAGKFNLSSQNYLLIYLFITFLVELFSWIILLIDKNSKWSFQYNVYCVFCILFFSFYYSIQFHKNLKKIASLFSFILMIYILVSTNFLVENLDSKLVIALPIFYILNTMLWFYQKIALPSEGKITDDPIFWISAALLLWGCFFIFRVIPRYLFDSTDQGFLILLRELVYIVNSIMYLLFFKGLMKYETIAKNKNK</sequence>
<accession>A0ABY2B0J3</accession>
<name>A0ABY2B0J3_9FLAO</name>
<evidence type="ECO:0000313" key="3">
    <source>
        <dbReference type="Proteomes" id="UP000295270"/>
    </source>
</evidence>
<gene>
    <name evidence="2" type="ORF">EV142_103179</name>
</gene>
<evidence type="ECO:0000256" key="1">
    <source>
        <dbReference type="SAM" id="Phobius"/>
    </source>
</evidence>
<feature type="transmembrane region" description="Helical" evidence="1">
    <location>
        <begin position="147"/>
        <end position="166"/>
    </location>
</feature>
<feature type="transmembrane region" description="Helical" evidence="1">
    <location>
        <begin position="114"/>
        <end position="132"/>
    </location>
</feature>
<feature type="transmembrane region" description="Helical" evidence="1">
    <location>
        <begin position="63"/>
        <end position="81"/>
    </location>
</feature>
<reference evidence="2 3" key="1">
    <citation type="journal article" date="2015" name="Stand. Genomic Sci.">
        <title>Genomic Encyclopedia of Bacterial and Archaeal Type Strains, Phase III: the genomes of soil and plant-associated and newly described type strains.</title>
        <authorList>
            <person name="Whitman W.B."/>
            <person name="Woyke T."/>
            <person name="Klenk H.P."/>
            <person name="Zhou Y."/>
            <person name="Lilburn T.G."/>
            <person name="Beck B.J."/>
            <person name="De Vos P."/>
            <person name="Vandamme P."/>
            <person name="Eisen J.A."/>
            <person name="Garrity G."/>
            <person name="Hugenholtz P."/>
            <person name="Kyrpides N.C."/>
        </authorList>
    </citation>
    <scope>NUCLEOTIDE SEQUENCE [LARGE SCALE GENOMIC DNA]</scope>
    <source>
        <strain evidence="2 3">P5626</strain>
    </source>
</reference>
<proteinExistence type="predicted"/>
<feature type="transmembrane region" description="Helical" evidence="1">
    <location>
        <begin position="30"/>
        <end position="51"/>
    </location>
</feature>
<keyword evidence="1" id="KW-0812">Transmembrane</keyword>
<feature type="transmembrane region" description="Helical" evidence="1">
    <location>
        <begin position="178"/>
        <end position="197"/>
    </location>
</feature>
<protein>
    <submittedName>
        <fullName evidence="2">Uncharacterized protein</fullName>
    </submittedName>
</protein>
<keyword evidence="3" id="KW-1185">Reference proteome</keyword>
<organism evidence="2 3">
    <name type="scientific">Flavobacterium circumlabens</name>
    <dbReference type="NCBI Taxonomy" id="2133765"/>
    <lineage>
        <taxon>Bacteria</taxon>
        <taxon>Pseudomonadati</taxon>
        <taxon>Bacteroidota</taxon>
        <taxon>Flavobacteriia</taxon>
        <taxon>Flavobacteriales</taxon>
        <taxon>Flavobacteriaceae</taxon>
        <taxon>Flavobacterium</taxon>
    </lineage>
</organism>
<keyword evidence="1" id="KW-1133">Transmembrane helix</keyword>